<feature type="transmembrane region" description="Helical" evidence="6">
    <location>
        <begin position="46"/>
        <end position="63"/>
    </location>
</feature>
<keyword evidence="8" id="KW-1185">Reference proteome</keyword>
<comment type="subcellular location">
    <subcellularLocation>
        <location evidence="1">Membrane</location>
        <topology evidence="1">Multi-pass membrane protein</topology>
    </subcellularLocation>
</comment>
<dbReference type="AlphaFoldDB" id="A0A8H3EUQ4"/>
<evidence type="ECO:0000256" key="4">
    <source>
        <dbReference type="ARBA" id="ARBA00022989"/>
    </source>
</evidence>
<keyword evidence="3 6" id="KW-0812">Transmembrane</keyword>
<evidence type="ECO:0008006" key="9">
    <source>
        <dbReference type="Google" id="ProtNLM"/>
    </source>
</evidence>
<dbReference type="Pfam" id="PF01940">
    <property type="entry name" value="DUF92"/>
    <property type="match status" value="1"/>
</dbReference>
<dbReference type="Proteomes" id="UP000664534">
    <property type="component" value="Unassembled WGS sequence"/>
</dbReference>
<dbReference type="OrthoDB" id="30881at2759"/>
<dbReference type="InterPro" id="IPR002794">
    <property type="entry name" value="DUF92_TMEM19"/>
</dbReference>
<evidence type="ECO:0000256" key="6">
    <source>
        <dbReference type="SAM" id="Phobius"/>
    </source>
</evidence>
<dbReference type="PANTHER" id="PTHR13353">
    <property type="entry name" value="TRANSMEMBRANE PROTEIN 19"/>
    <property type="match status" value="1"/>
</dbReference>
<organism evidence="7 8">
    <name type="scientific">Imshaugia aleurites</name>
    <dbReference type="NCBI Taxonomy" id="172621"/>
    <lineage>
        <taxon>Eukaryota</taxon>
        <taxon>Fungi</taxon>
        <taxon>Dikarya</taxon>
        <taxon>Ascomycota</taxon>
        <taxon>Pezizomycotina</taxon>
        <taxon>Lecanoromycetes</taxon>
        <taxon>OSLEUM clade</taxon>
        <taxon>Lecanoromycetidae</taxon>
        <taxon>Lecanorales</taxon>
        <taxon>Lecanorineae</taxon>
        <taxon>Parmeliaceae</taxon>
        <taxon>Imshaugia</taxon>
    </lineage>
</organism>
<evidence type="ECO:0000313" key="8">
    <source>
        <dbReference type="Proteomes" id="UP000664534"/>
    </source>
</evidence>
<evidence type="ECO:0000313" key="7">
    <source>
        <dbReference type="EMBL" id="CAF9913841.1"/>
    </source>
</evidence>
<keyword evidence="5 6" id="KW-0472">Membrane</keyword>
<proteinExistence type="inferred from homology"/>
<accession>A0A8H3EUQ4</accession>
<feature type="transmembrane region" description="Helical" evidence="6">
    <location>
        <begin position="235"/>
        <end position="259"/>
    </location>
</feature>
<reference evidence="7" key="1">
    <citation type="submission" date="2021-03" db="EMBL/GenBank/DDBJ databases">
        <authorList>
            <person name="Tagirdzhanova G."/>
        </authorList>
    </citation>
    <scope>NUCLEOTIDE SEQUENCE</scope>
</reference>
<keyword evidence="4 6" id="KW-1133">Transmembrane helix</keyword>
<protein>
    <recommendedName>
        <fullName evidence="9">Transmembrane protein 19</fullName>
    </recommendedName>
</protein>
<evidence type="ECO:0000256" key="5">
    <source>
        <dbReference type="ARBA" id="ARBA00023136"/>
    </source>
</evidence>
<dbReference type="EMBL" id="CAJPDT010000012">
    <property type="protein sequence ID" value="CAF9913841.1"/>
    <property type="molecule type" value="Genomic_DNA"/>
</dbReference>
<dbReference type="GO" id="GO:0016020">
    <property type="term" value="C:membrane"/>
    <property type="evidence" value="ECO:0007669"/>
    <property type="project" value="UniProtKB-SubCell"/>
</dbReference>
<dbReference type="PANTHER" id="PTHR13353:SF5">
    <property type="entry name" value="TRANSMEMBRANE PROTEIN 19"/>
    <property type="match status" value="1"/>
</dbReference>
<feature type="transmembrane region" description="Helical" evidence="6">
    <location>
        <begin position="311"/>
        <end position="332"/>
    </location>
</feature>
<feature type="transmembrane region" description="Helical" evidence="6">
    <location>
        <begin position="180"/>
        <end position="203"/>
    </location>
</feature>
<sequence>MHPYVAAPATLALVYRAYSRKSLTPFGIVVAALTAVVHAIHPWSIFFALLVVFFLAGTAVTKVKHNVKARLTLSSSGASGGEGARTHIQVLANSIVASILILLHYRQLRIRAKDDESDACWAYGGDLLVIGIVSWESNYTAVAADTFSSELGILSKSKPRLLTSWNFRQVPPGTNGGVTLAGTLAGFAGAFIIALTSVVLIPFCSAAPDATIRGKVFGNKSGFDGGSGWGWREKIFWVIAVTIWGGLGSVLDSALGGWLQASVVDERTGKVVEGTGGKKVLVSGSRMPANKRSDEPSRRIESGLGLLDNNAVNVLMAFLMSIGGMLISSYMWRIPLRSILS</sequence>
<name>A0A8H3EUQ4_9LECA</name>
<evidence type="ECO:0000256" key="3">
    <source>
        <dbReference type="ARBA" id="ARBA00022692"/>
    </source>
</evidence>
<evidence type="ECO:0000256" key="1">
    <source>
        <dbReference type="ARBA" id="ARBA00004141"/>
    </source>
</evidence>
<gene>
    <name evidence="7" type="ORF">IMSHALPRED_001459</name>
</gene>
<comment type="caution">
    <text evidence="7">The sequence shown here is derived from an EMBL/GenBank/DDBJ whole genome shotgun (WGS) entry which is preliminary data.</text>
</comment>
<comment type="similarity">
    <text evidence="2">Belongs to the TMEM19 family.</text>
</comment>
<evidence type="ECO:0000256" key="2">
    <source>
        <dbReference type="ARBA" id="ARBA00009012"/>
    </source>
</evidence>